<proteinExistence type="predicted"/>
<dbReference type="Proteomes" id="UP000789405">
    <property type="component" value="Unassembled WGS sequence"/>
</dbReference>
<accession>A0A9N9EIN9</accession>
<organism evidence="2 3">
    <name type="scientific">Dentiscutata erythropus</name>
    <dbReference type="NCBI Taxonomy" id="1348616"/>
    <lineage>
        <taxon>Eukaryota</taxon>
        <taxon>Fungi</taxon>
        <taxon>Fungi incertae sedis</taxon>
        <taxon>Mucoromycota</taxon>
        <taxon>Glomeromycotina</taxon>
        <taxon>Glomeromycetes</taxon>
        <taxon>Diversisporales</taxon>
        <taxon>Gigasporaceae</taxon>
        <taxon>Dentiscutata</taxon>
    </lineage>
</organism>
<sequence length="58" mass="6770">MLQNLTKLFKIKANLFFKDNIVDLNKTELEELDLDEEVLTDNSQESSDSDYDDNLEDT</sequence>
<comment type="caution">
    <text evidence="2">The sequence shown here is derived from an EMBL/GenBank/DDBJ whole genome shotgun (WGS) entry which is preliminary data.</text>
</comment>
<name>A0A9N9EIN9_9GLOM</name>
<dbReference type="AlphaFoldDB" id="A0A9N9EIN9"/>
<evidence type="ECO:0000256" key="1">
    <source>
        <dbReference type="SAM" id="MobiDB-lite"/>
    </source>
</evidence>
<dbReference type="EMBL" id="CAJVPY010007183">
    <property type="protein sequence ID" value="CAG8676507.1"/>
    <property type="molecule type" value="Genomic_DNA"/>
</dbReference>
<feature type="region of interest" description="Disordered" evidence="1">
    <location>
        <begin position="35"/>
        <end position="58"/>
    </location>
</feature>
<reference evidence="2" key="1">
    <citation type="submission" date="2021-06" db="EMBL/GenBank/DDBJ databases">
        <authorList>
            <person name="Kallberg Y."/>
            <person name="Tangrot J."/>
            <person name="Rosling A."/>
        </authorList>
    </citation>
    <scope>NUCLEOTIDE SEQUENCE</scope>
    <source>
        <strain evidence="2">MA453B</strain>
    </source>
</reference>
<feature type="compositionally biased region" description="Acidic residues" evidence="1">
    <location>
        <begin position="47"/>
        <end position="58"/>
    </location>
</feature>
<gene>
    <name evidence="2" type="ORF">DERYTH_LOCUS11544</name>
</gene>
<evidence type="ECO:0000313" key="3">
    <source>
        <dbReference type="Proteomes" id="UP000789405"/>
    </source>
</evidence>
<protein>
    <submittedName>
        <fullName evidence="2">24669_t:CDS:1</fullName>
    </submittedName>
</protein>
<keyword evidence="3" id="KW-1185">Reference proteome</keyword>
<evidence type="ECO:0000313" key="2">
    <source>
        <dbReference type="EMBL" id="CAG8676507.1"/>
    </source>
</evidence>